<accession>A0A9P5NFY4</accession>
<sequence length="95" mass="11132">MQGERLQFTSSEPFTPKYVTSNLSQTSDPQGMYNTRVKGRLMLLENPTRDSRAKKELEQKRTIRKKEKERKKLGIIGKREAKEKGVWKFDESQAK</sequence>
<protein>
    <submittedName>
        <fullName evidence="2">Uncharacterized protein</fullName>
    </submittedName>
</protein>
<name>A0A9P5NFY4_GYMJU</name>
<dbReference type="OrthoDB" id="124041at2759"/>
<feature type="compositionally biased region" description="Polar residues" evidence="1">
    <location>
        <begin position="7"/>
        <end position="33"/>
    </location>
</feature>
<feature type="region of interest" description="Disordered" evidence="1">
    <location>
        <begin position="1"/>
        <end position="33"/>
    </location>
</feature>
<dbReference type="AlphaFoldDB" id="A0A9P5NFY4"/>
<dbReference type="EMBL" id="JADNYJ010000099">
    <property type="protein sequence ID" value="KAF8885901.1"/>
    <property type="molecule type" value="Genomic_DNA"/>
</dbReference>
<dbReference type="Proteomes" id="UP000724874">
    <property type="component" value="Unassembled WGS sequence"/>
</dbReference>
<evidence type="ECO:0000313" key="2">
    <source>
        <dbReference type="EMBL" id="KAF8885901.1"/>
    </source>
</evidence>
<keyword evidence="3" id="KW-1185">Reference proteome</keyword>
<reference evidence="2" key="1">
    <citation type="submission" date="2020-11" db="EMBL/GenBank/DDBJ databases">
        <authorList>
            <consortium name="DOE Joint Genome Institute"/>
            <person name="Ahrendt S."/>
            <person name="Riley R."/>
            <person name="Andreopoulos W."/>
            <person name="LaButti K."/>
            <person name="Pangilinan J."/>
            <person name="Ruiz-duenas F.J."/>
            <person name="Barrasa J.M."/>
            <person name="Sanchez-Garcia M."/>
            <person name="Camarero S."/>
            <person name="Miyauchi S."/>
            <person name="Serrano A."/>
            <person name="Linde D."/>
            <person name="Babiker R."/>
            <person name="Drula E."/>
            <person name="Ayuso-Fernandez I."/>
            <person name="Pacheco R."/>
            <person name="Padilla G."/>
            <person name="Ferreira P."/>
            <person name="Barriuso J."/>
            <person name="Kellner H."/>
            <person name="Castanera R."/>
            <person name="Alfaro M."/>
            <person name="Ramirez L."/>
            <person name="Pisabarro A.G."/>
            <person name="Kuo A."/>
            <person name="Tritt A."/>
            <person name="Lipzen A."/>
            <person name="He G."/>
            <person name="Yan M."/>
            <person name="Ng V."/>
            <person name="Cullen D."/>
            <person name="Martin F."/>
            <person name="Rosso M.-N."/>
            <person name="Henrissat B."/>
            <person name="Hibbett D."/>
            <person name="Martinez A.T."/>
            <person name="Grigoriev I.V."/>
        </authorList>
    </citation>
    <scope>NUCLEOTIDE SEQUENCE</scope>
    <source>
        <strain evidence="2">AH 44721</strain>
    </source>
</reference>
<evidence type="ECO:0000256" key="1">
    <source>
        <dbReference type="SAM" id="MobiDB-lite"/>
    </source>
</evidence>
<evidence type="ECO:0000313" key="3">
    <source>
        <dbReference type="Proteomes" id="UP000724874"/>
    </source>
</evidence>
<proteinExistence type="predicted"/>
<organism evidence="2 3">
    <name type="scientific">Gymnopilus junonius</name>
    <name type="common">Spectacular rustgill mushroom</name>
    <name type="synonym">Gymnopilus spectabilis subsp. junonius</name>
    <dbReference type="NCBI Taxonomy" id="109634"/>
    <lineage>
        <taxon>Eukaryota</taxon>
        <taxon>Fungi</taxon>
        <taxon>Dikarya</taxon>
        <taxon>Basidiomycota</taxon>
        <taxon>Agaricomycotina</taxon>
        <taxon>Agaricomycetes</taxon>
        <taxon>Agaricomycetidae</taxon>
        <taxon>Agaricales</taxon>
        <taxon>Agaricineae</taxon>
        <taxon>Hymenogastraceae</taxon>
        <taxon>Gymnopilus</taxon>
    </lineage>
</organism>
<comment type="caution">
    <text evidence="2">The sequence shown here is derived from an EMBL/GenBank/DDBJ whole genome shotgun (WGS) entry which is preliminary data.</text>
</comment>
<gene>
    <name evidence="2" type="ORF">CPB84DRAFT_1850272</name>
</gene>